<dbReference type="SUPFAM" id="SSF46689">
    <property type="entry name" value="Homeodomain-like"/>
    <property type="match status" value="1"/>
</dbReference>
<dbReference type="InterPro" id="IPR020479">
    <property type="entry name" value="HD_metazoa"/>
</dbReference>
<sequence length="340" mass="38919">MLVSLDTIFHPLLHAHWSYGHHVTGWMFPISARQPCPSEFVWVKRIHVASEQIQRAKDKDRNNETTKEKKKTYRPLPTLQSQKYSQKQDGAYLTTIMSTYFFNSAPYPEGLQISSQESLTEPCTSTVYPLTCEASRYMDNPYAAGVSLQPGRSFRPSTYFTNHTGYGLSGPRSPCDLHNCNVSCSNKECTAFGLVPENLSSHEGGALVHLALGPVLEQARGCRLTTSASGEDTKQAVPIYPWMKRSNSHSGLMASSDRRRGRQTYSRFQTLELEKEFHFNRYLTRRRRIEIAHTLCLSERQIKIWFQNRRMKWKKENNLEEKSKAEIERPATTDENKGGT</sequence>
<dbReference type="Pfam" id="PF00046">
    <property type="entry name" value="Homeodomain"/>
    <property type="match status" value="1"/>
</dbReference>
<organism evidence="14 15">
    <name type="scientific">Eptatretus burgeri</name>
    <name type="common">Inshore hagfish</name>
    <dbReference type="NCBI Taxonomy" id="7764"/>
    <lineage>
        <taxon>Eukaryota</taxon>
        <taxon>Metazoa</taxon>
        <taxon>Chordata</taxon>
        <taxon>Craniata</taxon>
        <taxon>Vertebrata</taxon>
        <taxon>Cyclostomata</taxon>
        <taxon>Myxini</taxon>
        <taxon>Myxiniformes</taxon>
        <taxon>Myxinidae</taxon>
        <taxon>Eptatretinae</taxon>
        <taxon>Eptatretus</taxon>
    </lineage>
</organism>
<dbReference type="PANTHER" id="PTHR45659:SF4">
    <property type="entry name" value="HOMEOBOX PROTEIN ABDOMINAL-A"/>
    <property type="match status" value="1"/>
</dbReference>
<dbReference type="PANTHER" id="PTHR45659">
    <property type="entry name" value="HOMEOBOX PROTEIN HOX"/>
    <property type="match status" value="1"/>
</dbReference>
<dbReference type="InterPro" id="IPR001356">
    <property type="entry name" value="HD"/>
</dbReference>
<keyword evidence="5" id="KW-0805">Transcription regulation</keyword>
<evidence type="ECO:0000256" key="10">
    <source>
        <dbReference type="PROSITE-ProRule" id="PRU00108"/>
    </source>
</evidence>
<evidence type="ECO:0000313" key="14">
    <source>
        <dbReference type="Ensembl" id="ENSEBUP00000002308.1"/>
    </source>
</evidence>
<dbReference type="GO" id="GO:0000981">
    <property type="term" value="F:DNA-binding transcription factor activity, RNA polymerase II-specific"/>
    <property type="evidence" value="ECO:0007669"/>
    <property type="project" value="InterPro"/>
</dbReference>
<dbReference type="InterPro" id="IPR050296">
    <property type="entry name" value="Antp_homeobox"/>
</dbReference>
<dbReference type="PROSITE" id="PS00032">
    <property type="entry name" value="ANTENNAPEDIA"/>
    <property type="match status" value="1"/>
</dbReference>
<evidence type="ECO:0000256" key="1">
    <source>
        <dbReference type="ARBA" id="ARBA00003263"/>
    </source>
</evidence>
<evidence type="ECO:0000256" key="8">
    <source>
        <dbReference type="ARBA" id="ARBA00023163"/>
    </source>
</evidence>
<dbReference type="FunFam" id="1.10.10.60:FF:000017">
    <property type="entry name" value="Homeobox protein antennapedia"/>
    <property type="match status" value="1"/>
</dbReference>
<dbReference type="InterPro" id="IPR017970">
    <property type="entry name" value="Homeobox_CS"/>
</dbReference>
<evidence type="ECO:0000313" key="15">
    <source>
        <dbReference type="Proteomes" id="UP000694388"/>
    </source>
</evidence>
<accession>A0A8C4N4K7</accession>
<dbReference type="GO" id="GO:0009952">
    <property type="term" value="P:anterior/posterior pattern specification"/>
    <property type="evidence" value="ECO:0007669"/>
    <property type="project" value="TreeGrafter"/>
</dbReference>
<keyword evidence="9 10" id="KW-0539">Nucleus</keyword>
<comment type="subcellular location">
    <subcellularLocation>
        <location evidence="2 10 11">Nucleus</location>
    </subcellularLocation>
</comment>
<feature type="region of interest" description="Disordered" evidence="12">
    <location>
        <begin position="53"/>
        <end position="80"/>
    </location>
</feature>
<feature type="region of interest" description="Disordered" evidence="12">
    <location>
        <begin position="317"/>
        <end position="340"/>
    </location>
</feature>
<dbReference type="Proteomes" id="UP000694388">
    <property type="component" value="Unplaced"/>
</dbReference>
<dbReference type="CDD" id="cd00086">
    <property type="entry name" value="homeodomain"/>
    <property type="match status" value="1"/>
</dbReference>
<keyword evidence="15" id="KW-1185">Reference proteome</keyword>
<evidence type="ECO:0000256" key="6">
    <source>
        <dbReference type="ARBA" id="ARBA00023125"/>
    </source>
</evidence>
<evidence type="ECO:0000256" key="7">
    <source>
        <dbReference type="ARBA" id="ARBA00023155"/>
    </source>
</evidence>
<dbReference type="GO" id="GO:0005634">
    <property type="term" value="C:nucleus"/>
    <property type="evidence" value="ECO:0007669"/>
    <property type="project" value="UniProtKB-SubCell"/>
</dbReference>
<evidence type="ECO:0000256" key="5">
    <source>
        <dbReference type="ARBA" id="ARBA00023015"/>
    </source>
</evidence>
<dbReference type="SMART" id="SM00389">
    <property type="entry name" value="HOX"/>
    <property type="match status" value="1"/>
</dbReference>
<feature type="DNA-binding region" description="Homeobox" evidence="10">
    <location>
        <begin position="258"/>
        <end position="317"/>
    </location>
</feature>
<keyword evidence="7 10" id="KW-0371">Homeobox</keyword>
<reference evidence="14" key="1">
    <citation type="submission" date="2025-08" db="UniProtKB">
        <authorList>
            <consortium name="Ensembl"/>
        </authorList>
    </citation>
    <scope>IDENTIFICATION</scope>
</reference>
<evidence type="ECO:0000256" key="2">
    <source>
        <dbReference type="ARBA" id="ARBA00004123"/>
    </source>
</evidence>
<comment type="function">
    <text evidence="1">Sequence-specific transcription factor which is part of a developmental regulatory system that provides cells with specific positional identities on the anterior-posterior axis.</text>
</comment>
<evidence type="ECO:0000256" key="11">
    <source>
        <dbReference type="RuleBase" id="RU000682"/>
    </source>
</evidence>
<keyword evidence="4" id="KW-0217">Developmental protein</keyword>
<proteinExistence type="inferred from homology"/>
<evidence type="ECO:0000256" key="12">
    <source>
        <dbReference type="SAM" id="MobiDB-lite"/>
    </source>
</evidence>
<dbReference type="GeneTree" id="ENSGT00940000165065"/>
<evidence type="ECO:0000256" key="3">
    <source>
        <dbReference type="ARBA" id="ARBA00009107"/>
    </source>
</evidence>
<dbReference type="PROSITE" id="PS50071">
    <property type="entry name" value="HOMEOBOX_2"/>
    <property type="match status" value="1"/>
</dbReference>
<keyword evidence="8" id="KW-0804">Transcription</keyword>
<evidence type="ECO:0000256" key="4">
    <source>
        <dbReference type="ARBA" id="ARBA00022473"/>
    </source>
</evidence>
<dbReference type="GO" id="GO:0000978">
    <property type="term" value="F:RNA polymerase II cis-regulatory region sequence-specific DNA binding"/>
    <property type="evidence" value="ECO:0007669"/>
    <property type="project" value="TreeGrafter"/>
</dbReference>
<protein>
    <recommendedName>
        <fullName evidence="13">Homeobox domain-containing protein</fullName>
    </recommendedName>
</protein>
<name>A0A8C4N4K7_EPTBU</name>
<reference evidence="14" key="2">
    <citation type="submission" date="2025-09" db="UniProtKB">
        <authorList>
            <consortium name="Ensembl"/>
        </authorList>
    </citation>
    <scope>IDENTIFICATION</scope>
</reference>
<feature type="domain" description="Homeobox" evidence="13">
    <location>
        <begin position="256"/>
        <end position="316"/>
    </location>
</feature>
<keyword evidence="6 10" id="KW-0238">DNA-binding</keyword>
<dbReference type="PROSITE" id="PS00027">
    <property type="entry name" value="HOMEOBOX_1"/>
    <property type="match status" value="1"/>
</dbReference>
<comment type="similarity">
    <text evidence="3">Belongs to the Antp homeobox family.</text>
</comment>
<dbReference type="InterPro" id="IPR009057">
    <property type="entry name" value="Homeodomain-like_sf"/>
</dbReference>
<dbReference type="PRINTS" id="PR00024">
    <property type="entry name" value="HOMEOBOX"/>
</dbReference>
<evidence type="ECO:0000259" key="13">
    <source>
        <dbReference type="PROSITE" id="PS50071"/>
    </source>
</evidence>
<evidence type="ECO:0000256" key="9">
    <source>
        <dbReference type="ARBA" id="ARBA00023242"/>
    </source>
</evidence>
<dbReference type="Gene3D" id="1.10.10.60">
    <property type="entry name" value="Homeodomain-like"/>
    <property type="match status" value="1"/>
</dbReference>
<feature type="compositionally biased region" description="Basic and acidic residues" evidence="12">
    <location>
        <begin position="54"/>
        <end position="67"/>
    </location>
</feature>
<dbReference type="InterPro" id="IPR001827">
    <property type="entry name" value="Homeobox_Antennapedia_CS"/>
</dbReference>
<dbReference type="Ensembl" id="ENSEBUT00000002659.1">
    <property type="protein sequence ID" value="ENSEBUP00000002308.1"/>
    <property type="gene ID" value="ENSEBUG00000001807.1"/>
</dbReference>
<dbReference type="AlphaFoldDB" id="A0A8C4N4K7"/>